<dbReference type="Pfam" id="PF20737">
    <property type="entry name" value="Glyco_hydro127C"/>
    <property type="match status" value="1"/>
</dbReference>
<dbReference type="InterPro" id="IPR049046">
    <property type="entry name" value="Beta-AFase-like_GH127_middle"/>
</dbReference>
<dbReference type="Pfam" id="PF20736">
    <property type="entry name" value="Glyco_hydro127M"/>
    <property type="match status" value="1"/>
</dbReference>
<sequence length="640" mass="72819">MNDNVQVTSTFWNERIEVIRTGALPSMYLQMKDTGRWDCLKLKWKPGDPNKPHQFWDSDIAKWLEAACYILAKKHDARLSQLVEEAVSMVRKAQWEDGYINTYFSVVEPGKRWTNIAWMHEMYCAGHLLEAAVAHHAYSGSRRLLDPMLKYMKHIDSNFGPEEGKRKAYPGHEEIELALIRAFEATGEEFLANLAVYFIRERGQRREEGHYYDIEAKARGEAPRPGPGRGPPYSYHQADKPIHELTSIEGHSVRATYWLTGAAGVARITEDEQLFEDVYRLWLSTTDRKMYVTGGLGAMPAWEGFGPDYYLPNETGYLETCAAVALVFFARQMLYIDPRNVQYANVMELALYNAVLVGIALDGRTFFYENPLATIGKYYARSNWFECSCCPANVARLISSIGDYIYTVDEDDTICVHLYISSNATLSLASGGTVKIEQKSNGPWQGGSTFTVTSDNDNPGEDILVDLRVPPRTKGFRITMTSDELPDTFKVKNVSPGLYRISLRASQTTFKAHFDFEPVQITPHPLDLENRNCVTIARGPFIYCAETVDNEDFDDLRAIRVPEDAEFEEISMEEKITRFQRDGGDDEAWNVALKDAVLLRARVRCEDSVADMRDSTITLVPYFMWANRGKSDLRVWLPQA</sequence>
<dbReference type="InterPro" id="IPR012878">
    <property type="entry name" value="Beta-AFase-like_GH127_cat"/>
</dbReference>
<proteinExistence type="predicted"/>
<evidence type="ECO:0000313" key="4">
    <source>
        <dbReference type="EMBL" id="KLO14155.1"/>
    </source>
</evidence>
<dbReference type="InterPro" id="IPR049049">
    <property type="entry name" value="Beta-AFase-like_GH127_C"/>
</dbReference>
<evidence type="ECO:0000259" key="2">
    <source>
        <dbReference type="Pfam" id="PF20736"/>
    </source>
</evidence>
<evidence type="ECO:0000259" key="1">
    <source>
        <dbReference type="Pfam" id="PF07944"/>
    </source>
</evidence>
<dbReference type="GO" id="GO:0005975">
    <property type="term" value="P:carbohydrate metabolic process"/>
    <property type="evidence" value="ECO:0007669"/>
    <property type="project" value="InterPro"/>
</dbReference>
<dbReference type="AlphaFoldDB" id="A0A0H2RQA5"/>
<gene>
    <name evidence="4" type="ORF">SCHPADRAFT_939826</name>
</gene>
<dbReference type="InParanoid" id="A0A0H2RQA5"/>
<feature type="domain" description="Non-reducing end beta-L-arabinofuranosidase-like GH127 middle" evidence="2">
    <location>
        <begin position="413"/>
        <end position="481"/>
    </location>
</feature>
<reference evidence="4 5" key="1">
    <citation type="submission" date="2015-04" db="EMBL/GenBank/DDBJ databases">
        <title>Complete genome sequence of Schizopora paradoxa KUC8140, a cosmopolitan wood degrader in East Asia.</title>
        <authorList>
            <consortium name="DOE Joint Genome Institute"/>
            <person name="Min B."/>
            <person name="Park H."/>
            <person name="Jang Y."/>
            <person name="Kim J.-J."/>
            <person name="Kim K.H."/>
            <person name="Pangilinan J."/>
            <person name="Lipzen A."/>
            <person name="Riley R."/>
            <person name="Grigoriev I.V."/>
            <person name="Spatafora J.W."/>
            <person name="Choi I.-G."/>
        </authorList>
    </citation>
    <scope>NUCLEOTIDE SEQUENCE [LARGE SCALE GENOMIC DNA]</scope>
    <source>
        <strain evidence="4 5">KUC8140</strain>
    </source>
</reference>
<accession>A0A0H2RQA5</accession>
<dbReference type="PANTHER" id="PTHR43465">
    <property type="entry name" value="DUF1680 DOMAIN PROTEIN (AFU_ORTHOLOGUE AFUA_1G08910)"/>
    <property type="match status" value="1"/>
</dbReference>
<feature type="domain" description="Non-reducing end beta-L-arabinofuranosidase-like GH127 C-terminal" evidence="3">
    <location>
        <begin position="521"/>
        <end position="638"/>
    </location>
</feature>
<dbReference type="Pfam" id="PF07944">
    <property type="entry name" value="Beta-AFase-like_GH127_cat"/>
    <property type="match status" value="1"/>
</dbReference>
<organism evidence="4 5">
    <name type="scientific">Schizopora paradoxa</name>
    <dbReference type="NCBI Taxonomy" id="27342"/>
    <lineage>
        <taxon>Eukaryota</taxon>
        <taxon>Fungi</taxon>
        <taxon>Dikarya</taxon>
        <taxon>Basidiomycota</taxon>
        <taxon>Agaricomycotina</taxon>
        <taxon>Agaricomycetes</taxon>
        <taxon>Hymenochaetales</taxon>
        <taxon>Schizoporaceae</taxon>
        <taxon>Schizopora</taxon>
    </lineage>
</organism>
<dbReference type="InterPro" id="IPR008928">
    <property type="entry name" value="6-hairpin_glycosidase_sf"/>
</dbReference>
<dbReference type="Proteomes" id="UP000053477">
    <property type="component" value="Unassembled WGS sequence"/>
</dbReference>
<protein>
    <submittedName>
        <fullName evidence="4">DUF1680-domain-containing protein</fullName>
    </submittedName>
</protein>
<dbReference type="STRING" id="27342.A0A0H2RQA5"/>
<dbReference type="OrthoDB" id="654211at2759"/>
<keyword evidence="5" id="KW-1185">Reference proteome</keyword>
<feature type="domain" description="Non-reducing end beta-L-arabinofuranosidase-like GH127 catalytic" evidence="1">
    <location>
        <begin position="4"/>
        <end position="402"/>
    </location>
</feature>
<name>A0A0H2RQA5_9AGAM</name>
<evidence type="ECO:0000259" key="3">
    <source>
        <dbReference type="Pfam" id="PF20737"/>
    </source>
</evidence>
<dbReference type="InterPro" id="IPR049174">
    <property type="entry name" value="Beta-AFase-like"/>
</dbReference>
<dbReference type="SUPFAM" id="SSF48208">
    <property type="entry name" value="Six-hairpin glycosidases"/>
    <property type="match status" value="1"/>
</dbReference>
<dbReference type="EMBL" id="KQ085948">
    <property type="protein sequence ID" value="KLO14155.1"/>
    <property type="molecule type" value="Genomic_DNA"/>
</dbReference>
<dbReference type="PANTHER" id="PTHR43465:SF2">
    <property type="entry name" value="DUF1680 DOMAIN PROTEIN (AFU_ORTHOLOGUE AFUA_1G08910)"/>
    <property type="match status" value="1"/>
</dbReference>
<evidence type="ECO:0000313" key="5">
    <source>
        <dbReference type="Proteomes" id="UP000053477"/>
    </source>
</evidence>